<reference evidence="6" key="1">
    <citation type="submission" date="2018-02" db="EMBL/GenBank/DDBJ databases">
        <authorList>
            <person name="Cohen D.B."/>
            <person name="Kent A.D."/>
        </authorList>
    </citation>
    <scope>NUCLEOTIDE SEQUENCE</scope>
</reference>
<dbReference type="PANTHER" id="PTHR33021:SF522">
    <property type="entry name" value="PHYTOCYANIN DOMAIN-CONTAINING PROTEIN"/>
    <property type="match status" value="1"/>
</dbReference>
<dbReference type="GO" id="GO:0009055">
    <property type="term" value="F:electron transfer activity"/>
    <property type="evidence" value="ECO:0007669"/>
    <property type="project" value="InterPro"/>
</dbReference>
<dbReference type="SUPFAM" id="SSF49503">
    <property type="entry name" value="Cupredoxins"/>
    <property type="match status" value="1"/>
</dbReference>
<accession>A0A2N9GYS1</accession>
<dbReference type="Pfam" id="PF02298">
    <property type="entry name" value="Cu_bind_like"/>
    <property type="match status" value="1"/>
</dbReference>
<evidence type="ECO:0000313" key="6">
    <source>
        <dbReference type="EMBL" id="SPD04519.1"/>
    </source>
</evidence>
<dbReference type="Gene3D" id="2.60.40.420">
    <property type="entry name" value="Cupredoxins - blue copper proteins"/>
    <property type="match status" value="1"/>
</dbReference>
<sequence>MVCSKGLFWCFIVVVLAFLKGTTATGTYLVGDSLGWNVPPNSSFYSKWASKQAFYVGDKLSFNWTGPHTVGMLHTMAEYDNCTKDLGTVLNTSDPGAIVTLEKNGSFYFICTVDNHCKSGQKFFINVLTPNSIGAETPSPSPSSAASLTIDPYWIDLSSSLSSTSLGKLTLVRIYLLKLRPVATYAGDPHGHPTPRQQPTTTNNKSLTHGATTITQNSQPPQTHSTTGPPHKINSNPLRQPIPTIQHKPTATVKPQPILRINHLSKASLGPSTSTACCCFGRVVASPIGHPRLPASANGAHAYLLRPTVPTPTSFAHAYLLRPTVPHRVLLFW</sequence>
<dbReference type="InterPro" id="IPR003245">
    <property type="entry name" value="Phytocyanin_dom"/>
</dbReference>
<keyword evidence="1" id="KW-1015">Disulfide bond</keyword>
<protein>
    <recommendedName>
        <fullName evidence="5">Phytocyanin domain-containing protein</fullName>
    </recommendedName>
</protein>
<feature type="chain" id="PRO_5014750785" description="Phytocyanin domain-containing protein" evidence="4">
    <location>
        <begin position="25"/>
        <end position="333"/>
    </location>
</feature>
<feature type="signal peptide" evidence="4">
    <location>
        <begin position="1"/>
        <end position="24"/>
    </location>
</feature>
<feature type="domain" description="Phytocyanin" evidence="5">
    <location>
        <begin position="26"/>
        <end position="129"/>
    </location>
</feature>
<gene>
    <name evidence="6" type="ORF">FSB_LOCUS32401</name>
</gene>
<evidence type="ECO:0000259" key="5">
    <source>
        <dbReference type="PROSITE" id="PS51485"/>
    </source>
</evidence>
<dbReference type="EMBL" id="OIVN01002546">
    <property type="protein sequence ID" value="SPD04519.1"/>
    <property type="molecule type" value="Genomic_DNA"/>
</dbReference>
<evidence type="ECO:0000256" key="2">
    <source>
        <dbReference type="ARBA" id="ARBA00023180"/>
    </source>
</evidence>
<keyword evidence="4" id="KW-0732">Signal</keyword>
<feature type="region of interest" description="Disordered" evidence="3">
    <location>
        <begin position="185"/>
        <end position="239"/>
    </location>
</feature>
<dbReference type="PROSITE" id="PS51485">
    <property type="entry name" value="PHYTOCYANIN"/>
    <property type="match status" value="1"/>
</dbReference>
<organism evidence="6">
    <name type="scientific">Fagus sylvatica</name>
    <name type="common">Beechnut</name>
    <dbReference type="NCBI Taxonomy" id="28930"/>
    <lineage>
        <taxon>Eukaryota</taxon>
        <taxon>Viridiplantae</taxon>
        <taxon>Streptophyta</taxon>
        <taxon>Embryophyta</taxon>
        <taxon>Tracheophyta</taxon>
        <taxon>Spermatophyta</taxon>
        <taxon>Magnoliopsida</taxon>
        <taxon>eudicotyledons</taxon>
        <taxon>Gunneridae</taxon>
        <taxon>Pentapetalae</taxon>
        <taxon>rosids</taxon>
        <taxon>fabids</taxon>
        <taxon>Fagales</taxon>
        <taxon>Fagaceae</taxon>
        <taxon>Fagus</taxon>
    </lineage>
</organism>
<dbReference type="PANTHER" id="PTHR33021">
    <property type="entry name" value="BLUE COPPER PROTEIN"/>
    <property type="match status" value="1"/>
</dbReference>
<proteinExistence type="predicted"/>
<dbReference type="InterPro" id="IPR008972">
    <property type="entry name" value="Cupredoxin"/>
</dbReference>
<evidence type="ECO:0000256" key="4">
    <source>
        <dbReference type="SAM" id="SignalP"/>
    </source>
</evidence>
<feature type="compositionally biased region" description="Polar residues" evidence="3">
    <location>
        <begin position="203"/>
        <end position="238"/>
    </location>
</feature>
<keyword evidence="2" id="KW-0325">Glycoprotein</keyword>
<dbReference type="AlphaFoldDB" id="A0A2N9GYS1"/>
<evidence type="ECO:0000256" key="3">
    <source>
        <dbReference type="SAM" id="MobiDB-lite"/>
    </source>
</evidence>
<dbReference type="InterPro" id="IPR039391">
    <property type="entry name" value="Phytocyanin-like"/>
</dbReference>
<evidence type="ECO:0000256" key="1">
    <source>
        <dbReference type="ARBA" id="ARBA00023157"/>
    </source>
</evidence>
<name>A0A2N9GYS1_FAGSY</name>
<dbReference type="GO" id="GO:0005886">
    <property type="term" value="C:plasma membrane"/>
    <property type="evidence" value="ECO:0007669"/>
    <property type="project" value="TreeGrafter"/>
</dbReference>
<dbReference type="FunFam" id="2.60.40.420:FF:000034">
    <property type="entry name" value="Cupredoxin superfamily protein"/>
    <property type="match status" value="1"/>
</dbReference>